<proteinExistence type="predicted"/>
<dbReference type="OrthoDB" id="7042322at2759"/>
<dbReference type="STRING" id="1036611.A0A1L9P4A4"/>
<keyword evidence="2" id="KW-1185">Reference proteome</keyword>
<reference evidence="2" key="1">
    <citation type="journal article" date="2017" name="Genome Biol.">
        <title>Comparative genomics reveals high biological diversity and specific adaptations in the industrially and medically important fungal genus Aspergillus.</title>
        <authorList>
            <person name="de Vries R.P."/>
            <person name="Riley R."/>
            <person name="Wiebenga A."/>
            <person name="Aguilar-Osorio G."/>
            <person name="Amillis S."/>
            <person name="Uchima C.A."/>
            <person name="Anderluh G."/>
            <person name="Asadollahi M."/>
            <person name="Askin M."/>
            <person name="Barry K."/>
            <person name="Battaglia E."/>
            <person name="Bayram O."/>
            <person name="Benocci T."/>
            <person name="Braus-Stromeyer S.A."/>
            <person name="Caldana C."/>
            <person name="Canovas D."/>
            <person name="Cerqueira G.C."/>
            <person name="Chen F."/>
            <person name="Chen W."/>
            <person name="Choi C."/>
            <person name="Clum A."/>
            <person name="Dos Santos R.A."/>
            <person name="Damasio A.R."/>
            <person name="Diallinas G."/>
            <person name="Emri T."/>
            <person name="Fekete E."/>
            <person name="Flipphi M."/>
            <person name="Freyberg S."/>
            <person name="Gallo A."/>
            <person name="Gournas C."/>
            <person name="Habgood R."/>
            <person name="Hainaut M."/>
            <person name="Harispe M.L."/>
            <person name="Henrissat B."/>
            <person name="Hilden K.S."/>
            <person name="Hope R."/>
            <person name="Hossain A."/>
            <person name="Karabika E."/>
            <person name="Karaffa L."/>
            <person name="Karanyi Z."/>
            <person name="Krasevec N."/>
            <person name="Kuo A."/>
            <person name="Kusch H."/>
            <person name="LaButti K."/>
            <person name="Lagendijk E.L."/>
            <person name="Lapidus A."/>
            <person name="Levasseur A."/>
            <person name="Lindquist E."/>
            <person name="Lipzen A."/>
            <person name="Logrieco A.F."/>
            <person name="MacCabe A."/>
            <person name="Maekelae M.R."/>
            <person name="Malavazi I."/>
            <person name="Melin P."/>
            <person name="Meyer V."/>
            <person name="Mielnichuk N."/>
            <person name="Miskei M."/>
            <person name="Molnar A.P."/>
            <person name="Mule G."/>
            <person name="Ngan C.Y."/>
            <person name="Orejas M."/>
            <person name="Orosz E."/>
            <person name="Ouedraogo J.P."/>
            <person name="Overkamp K.M."/>
            <person name="Park H.-S."/>
            <person name="Perrone G."/>
            <person name="Piumi F."/>
            <person name="Punt P.J."/>
            <person name="Ram A.F."/>
            <person name="Ramon A."/>
            <person name="Rauscher S."/>
            <person name="Record E."/>
            <person name="Riano-Pachon D.M."/>
            <person name="Robert V."/>
            <person name="Roehrig J."/>
            <person name="Ruller R."/>
            <person name="Salamov A."/>
            <person name="Salih N.S."/>
            <person name="Samson R.A."/>
            <person name="Sandor E."/>
            <person name="Sanguinetti M."/>
            <person name="Schuetze T."/>
            <person name="Sepcic K."/>
            <person name="Shelest E."/>
            <person name="Sherlock G."/>
            <person name="Sophianopoulou V."/>
            <person name="Squina F.M."/>
            <person name="Sun H."/>
            <person name="Susca A."/>
            <person name="Todd R.B."/>
            <person name="Tsang A."/>
            <person name="Unkles S.E."/>
            <person name="van de Wiele N."/>
            <person name="van Rossen-Uffink D."/>
            <person name="Oliveira J.V."/>
            <person name="Vesth T.C."/>
            <person name="Visser J."/>
            <person name="Yu J.-H."/>
            <person name="Zhou M."/>
            <person name="Andersen M.R."/>
            <person name="Archer D.B."/>
            <person name="Baker S.E."/>
            <person name="Benoit I."/>
            <person name="Brakhage A.A."/>
            <person name="Braus G.H."/>
            <person name="Fischer R."/>
            <person name="Frisvad J.C."/>
            <person name="Goldman G.H."/>
            <person name="Houbraken J."/>
            <person name="Oakley B."/>
            <person name="Pocsi I."/>
            <person name="Scazzocchio C."/>
            <person name="Seiboth B."/>
            <person name="vanKuyk P.A."/>
            <person name="Wortman J."/>
            <person name="Dyer P.S."/>
            <person name="Grigoriev I.V."/>
        </authorList>
    </citation>
    <scope>NUCLEOTIDE SEQUENCE [LARGE SCALE GENOMIC DNA]</scope>
    <source>
        <strain evidence="2">CBS 583.65</strain>
    </source>
</reference>
<dbReference type="GeneID" id="63731999"/>
<sequence>MSAKGQSETPLPLSARAHQAAVAESESLIFDVLRNLRGPYFNLDGFFNVGVAENVITHDFLLEYMNKSAALLPKYLTYNDWGGGSMIAHVLKGHVASLRPIELGHLFVTNGGNAGFFVWLQRMEYIEMVHYTIRRKKPTSGIRPPF</sequence>
<evidence type="ECO:0000313" key="1">
    <source>
        <dbReference type="EMBL" id="OJI96351.1"/>
    </source>
</evidence>
<gene>
    <name evidence="1" type="ORF">ASPVEDRAFT_78125</name>
</gene>
<protein>
    <submittedName>
        <fullName evidence="1">Uncharacterized protein</fullName>
    </submittedName>
</protein>
<dbReference type="Proteomes" id="UP000184073">
    <property type="component" value="Unassembled WGS sequence"/>
</dbReference>
<dbReference type="EMBL" id="KV878125">
    <property type="protein sequence ID" value="OJI96351.1"/>
    <property type="molecule type" value="Genomic_DNA"/>
</dbReference>
<organism evidence="1 2">
    <name type="scientific">Aspergillus versicolor CBS 583.65</name>
    <dbReference type="NCBI Taxonomy" id="1036611"/>
    <lineage>
        <taxon>Eukaryota</taxon>
        <taxon>Fungi</taxon>
        <taxon>Dikarya</taxon>
        <taxon>Ascomycota</taxon>
        <taxon>Pezizomycotina</taxon>
        <taxon>Eurotiomycetes</taxon>
        <taxon>Eurotiomycetidae</taxon>
        <taxon>Eurotiales</taxon>
        <taxon>Aspergillaceae</taxon>
        <taxon>Aspergillus</taxon>
        <taxon>Aspergillus subgen. Nidulantes</taxon>
    </lineage>
</organism>
<evidence type="ECO:0000313" key="2">
    <source>
        <dbReference type="Proteomes" id="UP000184073"/>
    </source>
</evidence>
<name>A0A1L9P4A4_ASPVE</name>
<dbReference type="RefSeq" id="XP_040662114.1">
    <property type="nucleotide sequence ID" value="XM_040816488.1"/>
</dbReference>
<dbReference type="VEuPathDB" id="FungiDB:ASPVEDRAFT_78125"/>
<accession>A0A1L9P4A4</accession>
<dbReference type="AlphaFoldDB" id="A0A1L9P4A4"/>